<evidence type="ECO:0000313" key="4">
    <source>
        <dbReference type="Proteomes" id="UP000401717"/>
    </source>
</evidence>
<sequence>MRGPRTALAALLAVWLLSAPLPAGAAVYVASQDGGAVTRVDRPAEAAPVGAGPAGLAAALDGTLYLTHPDRSVISAVEAGTGRVLRRLPFGIAVSPDGRALFVGDWQGGRLVRIDARSGAVEAEVALGPEPAGLVRDGAGRVFVAERGGDSVAVVDGATMAWLARIGVGRAPFALALSPDGRRLYVGNVRSNDLTAIDTAALSALATRPAGRSPYGVAVEDGRILVTNQESGTVSVLDAELALTATIPVGRYPEGIAVADGRAYVANWFSDDVSVIDLTQMREVARRKVPGGPRAALALPADPGGAGR</sequence>
<dbReference type="GO" id="GO:0016829">
    <property type="term" value="F:lyase activity"/>
    <property type="evidence" value="ECO:0007669"/>
    <property type="project" value="UniProtKB-KW"/>
</dbReference>
<keyword evidence="2" id="KW-0456">Lyase</keyword>
<reference evidence="3 4" key="1">
    <citation type="submission" date="2019-06" db="EMBL/GenBank/DDBJ databases">
        <authorList>
            <person name="Rodrigo-Torres L."/>
            <person name="Arahal R. D."/>
            <person name="Lucena T."/>
        </authorList>
    </citation>
    <scope>NUCLEOTIDE SEQUENCE [LARGE SCALE GENOMIC DNA]</scope>
    <source>
        <strain evidence="3 4">SW08-7</strain>
    </source>
</reference>
<reference evidence="2" key="3">
    <citation type="submission" date="2021-08" db="EMBL/GenBank/DDBJ databases">
        <authorList>
            <person name="Tani A."/>
            <person name="Ola A."/>
            <person name="Ogura Y."/>
            <person name="Katsura K."/>
            <person name="Hayashi T."/>
        </authorList>
    </citation>
    <scope>NUCLEOTIDE SEQUENCE</scope>
    <source>
        <strain evidence="2">DSM 22415</strain>
    </source>
</reference>
<dbReference type="InterPro" id="IPR011964">
    <property type="entry name" value="YVTN_b-propeller_repeat"/>
</dbReference>
<protein>
    <submittedName>
        <fullName evidence="3">PE-PGRS family protein PE_PGRS18</fullName>
    </submittedName>
    <submittedName>
        <fullName evidence="2">Virginiamycin B lyase</fullName>
    </submittedName>
</protein>
<dbReference type="AlphaFoldDB" id="A0A564FWM5"/>
<dbReference type="PANTHER" id="PTHR47197">
    <property type="entry name" value="PROTEIN NIRF"/>
    <property type="match status" value="1"/>
</dbReference>
<proteinExistence type="predicted"/>
<evidence type="ECO:0000256" key="1">
    <source>
        <dbReference type="SAM" id="SignalP"/>
    </source>
</evidence>
<evidence type="ECO:0000313" key="5">
    <source>
        <dbReference type="Proteomes" id="UP001055303"/>
    </source>
</evidence>
<dbReference type="NCBIfam" id="TIGR02276">
    <property type="entry name" value="beta_rpt_yvtn"/>
    <property type="match status" value="2"/>
</dbReference>
<dbReference type="Proteomes" id="UP001055303">
    <property type="component" value="Unassembled WGS sequence"/>
</dbReference>
<gene>
    <name evidence="2" type="primary">vgb_1</name>
    <name evidence="2" type="ORF">IFDJLNFL_1811</name>
    <name evidence="3" type="ORF">MTDSW087_02258</name>
</gene>
<dbReference type="Proteomes" id="UP000401717">
    <property type="component" value="Unassembled WGS sequence"/>
</dbReference>
<dbReference type="RefSeq" id="WP_144763811.1">
    <property type="nucleotide sequence ID" value="NZ_BPQI01000045.1"/>
</dbReference>
<organism evidence="3 4">
    <name type="scientific">Methylobacterium dankookense</name>
    <dbReference type="NCBI Taxonomy" id="560405"/>
    <lineage>
        <taxon>Bacteria</taxon>
        <taxon>Pseudomonadati</taxon>
        <taxon>Pseudomonadota</taxon>
        <taxon>Alphaproteobacteria</taxon>
        <taxon>Hyphomicrobiales</taxon>
        <taxon>Methylobacteriaceae</taxon>
        <taxon>Methylobacterium</taxon>
    </lineage>
</organism>
<feature type="chain" id="PRO_5022137985" evidence="1">
    <location>
        <begin position="26"/>
        <end position="308"/>
    </location>
</feature>
<dbReference type="InterPro" id="IPR015943">
    <property type="entry name" value="WD40/YVTN_repeat-like_dom_sf"/>
</dbReference>
<feature type="signal peptide" evidence="1">
    <location>
        <begin position="1"/>
        <end position="25"/>
    </location>
</feature>
<dbReference type="InterPro" id="IPR011045">
    <property type="entry name" value="N2O_reductase_N"/>
</dbReference>
<dbReference type="OrthoDB" id="8440964at2"/>
<evidence type="ECO:0000313" key="3">
    <source>
        <dbReference type="EMBL" id="VUF12565.1"/>
    </source>
</evidence>
<evidence type="ECO:0000313" key="2">
    <source>
        <dbReference type="EMBL" id="GJD55920.1"/>
    </source>
</evidence>
<accession>A0A564FWM5</accession>
<dbReference type="EMBL" id="CABFVH010000011">
    <property type="protein sequence ID" value="VUF12565.1"/>
    <property type="molecule type" value="Genomic_DNA"/>
</dbReference>
<keyword evidence="1" id="KW-0732">Signal</keyword>
<name>A0A564FWM5_9HYPH</name>
<dbReference type="Gene3D" id="2.130.10.10">
    <property type="entry name" value="YVTN repeat-like/Quinoprotein amine dehydrogenase"/>
    <property type="match status" value="2"/>
</dbReference>
<dbReference type="InterPro" id="IPR051200">
    <property type="entry name" value="Host-pathogen_enzymatic-act"/>
</dbReference>
<reference evidence="2" key="2">
    <citation type="journal article" date="2021" name="Front. Microbiol.">
        <title>Comprehensive Comparative Genomics and Phenotyping of Methylobacterium Species.</title>
        <authorList>
            <person name="Alessa O."/>
            <person name="Ogura Y."/>
            <person name="Fujitani Y."/>
            <person name="Takami H."/>
            <person name="Hayashi T."/>
            <person name="Sahin N."/>
            <person name="Tani A."/>
        </authorList>
    </citation>
    <scope>NUCLEOTIDE SEQUENCE</scope>
    <source>
        <strain evidence="2">DSM 22415</strain>
    </source>
</reference>
<keyword evidence="5" id="KW-1185">Reference proteome</keyword>
<dbReference type="EMBL" id="BPQI01000045">
    <property type="protein sequence ID" value="GJD55920.1"/>
    <property type="molecule type" value="Genomic_DNA"/>
</dbReference>
<dbReference type="PANTHER" id="PTHR47197:SF3">
    <property type="entry name" value="DIHYDRO-HEME D1 DEHYDROGENASE"/>
    <property type="match status" value="1"/>
</dbReference>
<dbReference type="SUPFAM" id="SSF50974">
    <property type="entry name" value="Nitrous oxide reductase, N-terminal domain"/>
    <property type="match status" value="1"/>
</dbReference>